<reference evidence="2" key="1">
    <citation type="submission" date="2019-12" db="UniProtKB">
        <authorList>
            <consortium name="WormBaseParasite"/>
        </authorList>
    </citation>
    <scope>IDENTIFICATION</scope>
</reference>
<dbReference type="Proteomes" id="UP000046395">
    <property type="component" value="Unassembled WGS sequence"/>
</dbReference>
<dbReference type="AlphaFoldDB" id="A0A5S6QIK0"/>
<evidence type="ECO:0000313" key="1">
    <source>
        <dbReference type="Proteomes" id="UP000046395"/>
    </source>
</evidence>
<organism evidence="1 2">
    <name type="scientific">Trichuris muris</name>
    <name type="common">Mouse whipworm</name>
    <dbReference type="NCBI Taxonomy" id="70415"/>
    <lineage>
        <taxon>Eukaryota</taxon>
        <taxon>Metazoa</taxon>
        <taxon>Ecdysozoa</taxon>
        <taxon>Nematoda</taxon>
        <taxon>Enoplea</taxon>
        <taxon>Dorylaimia</taxon>
        <taxon>Trichinellida</taxon>
        <taxon>Trichuridae</taxon>
        <taxon>Trichuris</taxon>
    </lineage>
</organism>
<name>A0A5S6QIK0_TRIMR</name>
<protein>
    <submittedName>
        <fullName evidence="2">Uncharacterized protein</fullName>
    </submittedName>
</protein>
<dbReference type="WBParaSite" id="TMUE_2000007033.1">
    <property type="protein sequence ID" value="TMUE_2000007033.1"/>
    <property type="gene ID" value="WBGene00299769"/>
</dbReference>
<accession>A0A5S6QIK0</accession>
<evidence type="ECO:0000313" key="2">
    <source>
        <dbReference type="WBParaSite" id="TMUE_2000007033.1"/>
    </source>
</evidence>
<proteinExistence type="predicted"/>
<keyword evidence="1" id="KW-1185">Reference proteome</keyword>
<sequence>MLGFVTGVVLELVKIHWTLGPEGKNWKHRSREAQKINLILSEKNLNYVSHFVEWTACHRENVGIIGRAENLTKLNEAVAAWKVYKLPKPSFNV</sequence>